<dbReference type="OrthoDB" id="1928183at2759"/>
<dbReference type="PANTHER" id="PTHR33155">
    <property type="entry name" value="FANTASTIC FOUR-LIKE PROTEIN (DUF3049)"/>
    <property type="match status" value="1"/>
</dbReference>
<dbReference type="STRING" id="51240.A0A2I4H0U7"/>
<name>A0A2I4H0U7_JUGRE</name>
<protein>
    <submittedName>
        <fullName evidence="4">Uncharacterized protein LOC109012520</fullName>
    </submittedName>
</protein>
<proteinExistence type="inferred from homology"/>
<dbReference type="GeneID" id="109012520"/>
<keyword evidence="3" id="KW-1185">Reference proteome</keyword>
<feature type="region of interest" description="Disordered" evidence="2">
    <location>
        <begin position="77"/>
        <end position="100"/>
    </location>
</feature>
<gene>
    <name evidence="4" type="primary">LOC109012520</name>
</gene>
<dbReference type="KEGG" id="jre:109012520"/>
<dbReference type="Proteomes" id="UP000235220">
    <property type="component" value="Chromosome 16"/>
</dbReference>
<dbReference type="Gramene" id="Jr16_03000_p1">
    <property type="protein sequence ID" value="cds.Jr16_03000_p1"/>
    <property type="gene ID" value="Jr16_03000"/>
</dbReference>
<dbReference type="Pfam" id="PF11250">
    <property type="entry name" value="FAF"/>
    <property type="match status" value="1"/>
</dbReference>
<feature type="region of interest" description="Disordered" evidence="2">
    <location>
        <begin position="179"/>
        <end position="205"/>
    </location>
</feature>
<organism evidence="3 4">
    <name type="scientific">Juglans regia</name>
    <name type="common">English walnut</name>
    <dbReference type="NCBI Taxonomy" id="51240"/>
    <lineage>
        <taxon>Eukaryota</taxon>
        <taxon>Viridiplantae</taxon>
        <taxon>Streptophyta</taxon>
        <taxon>Embryophyta</taxon>
        <taxon>Tracheophyta</taxon>
        <taxon>Spermatophyta</taxon>
        <taxon>Magnoliopsida</taxon>
        <taxon>eudicotyledons</taxon>
        <taxon>Gunneridae</taxon>
        <taxon>Pentapetalae</taxon>
        <taxon>rosids</taxon>
        <taxon>fabids</taxon>
        <taxon>Fagales</taxon>
        <taxon>Juglandaceae</taxon>
        <taxon>Juglans</taxon>
    </lineage>
</organism>
<dbReference type="AlphaFoldDB" id="A0A2I4H0U7"/>
<feature type="compositionally biased region" description="Basic and acidic residues" evidence="2">
    <location>
        <begin position="80"/>
        <end position="100"/>
    </location>
</feature>
<sequence>MQSPQASLTHNLELEVGRLDYLKLSPEEHQLRYSPTAFNMVDPTEAASSVIGDYIGTESCLDLEHNVDMLIALNSTGGESENKTASNHDRRDANRKYSRGNRDWRLAREKKEFPPPIPLLARTGNLHSHMPWVLRRHYTSDGRLILTEEKVRHHEYFRAHRANGRLTLQLVPLDDDDAWLNDIHPSADDDQEDQPQSDISDHEEEEKAILDIDNNINNYGDIGGDVSLGEAGNHEFHEKEIVLHHHEDWRSSSAVINNEPTTTNGSTGMGSSVNGVAKCLNYNINIVGSAGTSSSPSSSSCIFGVPVTAISTVQS</sequence>
<evidence type="ECO:0000313" key="4">
    <source>
        <dbReference type="RefSeq" id="XP_018849767.1"/>
    </source>
</evidence>
<reference evidence="4" key="1">
    <citation type="submission" date="2025-08" db="UniProtKB">
        <authorList>
            <consortium name="RefSeq"/>
        </authorList>
    </citation>
    <scope>IDENTIFICATION</scope>
    <source>
        <tissue evidence="4">Leaves</tissue>
    </source>
</reference>
<feature type="compositionally biased region" description="Acidic residues" evidence="2">
    <location>
        <begin position="188"/>
        <end position="204"/>
    </location>
</feature>
<dbReference type="InterPro" id="IPR046431">
    <property type="entry name" value="FAF_dom"/>
</dbReference>
<dbReference type="PANTHER" id="PTHR33155:SF17">
    <property type="entry name" value="F2E2.18-RELATED"/>
    <property type="match status" value="1"/>
</dbReference>
<dbReference type="RefSeq" id="XP_018849767.1">
    <property type="nucleotide sequence ID" value="XM_018994222.1"/>
</dbReference>
<dbReference type="InterPro" id="IPR021410">
    <property type="entry name" value="FAF"/>
</dbReference>
<comment type="similarity">
    <text evidence="1">Belongs to the fantastic four family.</text>
</comment>
<evidence type="ECO:0000256" key="2">
    <source>
        <dbReference type="SAM" id="MobiDB-lite"/>
    </source>
</evidence>
<evidence type="ECO:0000313" key="3">
    <source>
        <dbReference type="Proteomes" id="UP000235220"/>
    </source>
</evidence>
<evidence type="ECO:0000256" key="1">
    <source>
        <dbReference type="ARBA" id="ARBA00008690"/>
    </source>
</evidence>
<accession>A0A2I4H0U7</accession>